<dbReference type="InterPro" id="IPR026877">
    <property type="entry name" value="DXPR_C"/>
</dbReference>
<comment type="caution">
    <text evidence="13">The sequence shown here is derived from an EMBL/GenBank/DDBJ whole genome shotgun (WGS) entry which is preliminary data.</text>
</comment>
<dbReference type="GO" id="GO:0070402">
    <property type="term" value="F:NADPH binding"/>
    <property type="evidence" value="ECO:0007669"/>
    <property type="project" value="InterPro"/>
</dbReference>
<feature type="binding site" evidence="9">
    <location>
        <position position="121"/>
    </location>
    <ligand>
        <name>NADPH</name>
        <dbReference type="ChEBI" id="CHEBI:57783"/>
    </ligand>
</feature>
<comment type="function">
    <text evidence="9">Catalyzes the NADPH-dependent rearrangement and reduction of 1-deoxy-D-xylulose-5-phosphate (DXP) to 2-C-methyl-D-erythritol 4-phosphate (MEP).</text>
</comment>
<keyword evidence="14" id="KW-1185">Reference proteome</keyword>
<feature type="binding site" evidence="9">
    <location>
        <position position="209"/>
    </location>
    <ligand>
        <name>1-deoxy-D-xylulose 5-phosphate</name>
        <dbReference type="ChEBI" id="CHEBI:57792"/>
    </ligand>
</feature>
<evidence type="ECO:0000256" key="8">
    <source>
        <dbReference type="ARBA" id="ARBA00048543"/>
    </source>
</evidence>
<gene>
    <name evidence="9" type="primary">dxr</name>
    <name evidence="13" type="ORF">EV210_101318</name>
</gene>
<dbReference type="AlphaFoldDB" id="A0A4R1Q2S5"/>
<dbReference type="InterPro" id="IPR003821">
    <property type="entry name" value="DXP_reductoisomerase"/>
</dbReference>
<feature type="binding site" evidence="9">
    <location>
        <position position="11"/>
    </location>
    <ligand>
        <name>NADPH</name>
        <dbReference type="ChEBI" id="CHEBI:57783"/>
    </ligand>
</feature>
<evidence type="ECO:0000259" key="12">
    <source>
        <dbReference type="Pfam" id="PF13288"/>
    </source>
</evidence>
<dbReference type="Pfam" id="PF08436">
    <property type="entry name" value="DXP_redisom_C"/>
    <property type="match status" value="1"/>
</dbReference>
<dbReference type="PIRSF" id="PIRSF006205">
    <property type="entry name" value="Dxp_reductismrs"/>
    <property type="match status" value="1"/>
</dbReference>
<feature type="binding site" evidence="9">
    <location>
        <position position="214"/>
    </location>
    <ligand>
        <name>1-deoxy-D-xylulose 5-phosphate</name>
        <dbReference type="ChEBI" id="CHEBI:57792"/>
    </ligand>
</feature>
<feature type="binding site" evidence="9">
    <location>
        <position position="196"/>
    </location>
    <ligand>
        <name>1-deoxy-D-xylulose 5-phosphate</name>
        <dbReference type="ChEBI" id="CHEBI:57792"/>
    </ligand>
</feature>
<reference evidence="13 14" key="1">
    <citation type="submission" date="2019-03" db="EMBL/GenBank/DDBJ databases">
        <title>Genomic Encyclopedia of Type Strains, Phase IV (KMG-IV): sequencing the most valuable type-strain genomes for metagenomic binning, comparative biology and taxonomic classification.</title>
        <authorList>
            <person name="Goeker M."/>
        </authorList>
    </citation>
    <scope>NUCLEOTIDE SEQUENCE [LARGE SCALE GENOMIC DNA]</scope>
    <source>
        <strain evidence="13 14">DSM 15969</strain>
    </source>
</reference>
<dbReference type="SUPFAM" id="SSF55347">
    <property type="entry name" value="Glyceraldehyde-3-phosphate dehydrogenase-like, C-terminal domain"/>
    <property type="match status" value="1"/>
</dbReference>
<proteinExistence type="inferred from homology"/>
<feature type="binding site" evidence="9">
    <location>
        <position position="215"/>
    </location>
    <ligand>
        <name>1-deoxy-D-xylulose 5-phosphate</name>
        <dbReference type="ChEBI" id="CHEBI:57792"/>
    </ligand>
</feature>
<evidence type="ECO:0000313" key="14">
    <source>
        <dbReference type="Proteomes" id="UP000295063"/>
    </source>
</evidence>
<feature type="binding site" evidence="9">
    <location>
        <position position="38"/>
    </location>
    <ligand>
        <name>NADPH</name>
        <dbReference type="ChEBI" id="CHEBI:57783"/>
    </ligand>
</feature>
<dbReference type="PANTHER" id="PTHR30525:SF0">
    <property type="entry name" value="1-DEOXY-D-XYLULOSE 5-PHOSPHATE REDUCTOISOMERASE, CHLOROPLASTIC"/>
    <property type="match status" value="1"/>
</dbReference>
<dbReference type="InterPro" id="IPR013644">
    <property type="entry name" value="DXP_reductoisomerase_C"/>
</dbReference>
<protein>
    <recommendedName>
        <fullName evidence="9">1-deoxy-D-xylulose 5-phosphate reductoisomerase</fullName>
        <shortName evidence="9">DXP reductoisomerase</shortName>
        <ecNumber evidence="9">1.1.1.267</ecNumber>
    </recommendedName>
    <alternativeName>
        <fullName evidence="9">1-deoxyxylulose-5-phosphate reductoisomerase</fullName>
    </alternativeName>
    <alternativeName>
        <fullName evidence="9">2-C-methyl-D-erythritol 4-phosphate synthase</fullName>
    </alternativeName>
</protein>
<feature type="binding site" evidence="9">
    <location>
        <position position="122"/>
    </location>
    <ligand>
        <name>1-deoxy-D-xylulose 5-phosphate</name>
        <dbReference type="ChEBI" id="CHEBI:57792"/>
    </ligand>
</feature>
<organism evidence="13 14">
    <name type="scientific">Anaerospora hongkongensis</name>
    <dbReference type="NCBI Taxonomy" id="244830"/>
    <lineage>
        <taxon>Bacteria</taxon>
        <taxon>Bacillati</taxon>
        <taxon>Bacillota</taxon>
        <taxon>Negativicutes</taxon>
        <taxon>Selenomonadales</taxon>
        <taxon>Sporomusaceae</taxon>
        <taxon>Anaerospora</taxon>
    </lineage>
</organism>
<dbReference type="SUPFAM" id="SSF69055">
    <property type="entry name" value="1-deoxy-D-xylulose-5-phosphate reductoisomerase, C-terminal domain"/>
    <property type="match status" value="1"/>
</dbReference>
<feature type="binding site" evidence="9">
    <location>
        <position position="148"/>
    </location>
    <ligand>
        <name>1-deoxy-D-xylulose 5-phosphate</name>
        <dbReference type="ChEBI" id="CHEBI:57792"/>
    </ligand>
</feature>
<evidence type="ECO:0000256" key="5">
    <source>
        <dbReference type="ARBA" id="ARBA00023002"/>
    </source>
</evidence>
<feature type="domain" description="1-deoxy-D-xylulose 5-phosphate reductoisomerase C-terminal" evidence="11">
    <location>
        <begin position="143"/>
        <end position="226"/>
    </location>
</feature>
<dbReference type="Pfam" id="PF02670">
    <property type="entry name" value="DXP_reductoisom"/>
    <property type="match status" value="1"/>
</dbReference>
<feature type="binding site" evidence="9">
    <location>
        <position position="147"/>
    </location>
    <ligand>
        <name>Mn(2+)</name>
        <dbReference type="ChEBI" id="CHEBI:29035"/>
    </ligand>
</feature>
<comment type="cofactor">
    <cofactor evidence="9">
        <name>Mg(2+)</name>
        <dbReference type="ChEBI" id="CHEBI:18420"/>
    </cofactor>
    <cofactor evidence="9">
        <name>Mn(2+)</name>
        <dbReference type="ChEBI" id="CHEBI:29035"/>
    </cofactor>
</comment>
<evidence type="ECO:0000256" key="6">
    <source>
        <dbReference type="ARBA" id="ARBA00023211"/>
    </source>
</evidence>
<feature type="binding site" evidence="9">
    <location>
        <position position="218"/>
    </location>
    <ligand>
        <name>Mn(2+)</name>
        <dbReference type="ChEBI" id="CHEBI:29035"/>
    </ligand>
</feature>
<keyword evidence="6 9" id="KW-0464">Manganese</keyword>
<dbReference type="GO" id="GO:0016853">
    <property type="term" value="F:isomerase activity"/>
    <property type="evidence" value="ECO:0007669"/>
    <property type="project" value="UniProtKB-KW"/>
</dbReference>
<dbReference type="InterPro" id="IPR013512">
    <property type="entry name" value="DXP_reductoisomerase_N"/>
</dbReference>
<dbReference type="InterPro" id="IPR036169">
    <property type="entry name" value="DXPR_C_sf"/>
</dbReference>
<comment type="caution">
    <text evidence="9">Lacks conserved residue(s) required for the propagation of feature annotation.</text>
</comment>
<keyword evidence="9" id="KW-0460">Magnesium</keyword>
<evidence type="ECO:0000313" key="13">
    <source>
        <dbReference type="EMBL" id="TCL40117.1"/>
    </source>
</evidence>
<feature type="domain" description="DXP reductoisomerase C-terminal" evidence="12">
    <location>
        <begin position="258"/>
        <end position="375"/>
    </location>
</feature>
<feature type="binding site" evidence="9">
    <location>
        <position position="173"/>
    </location>
    <ligand>
        <name>1-deoxy-D-xylulose 5-phosphate</name>
        <dbReference type="ChEBI" id="CHEBI:57792"/>
    </ligand>
</feature>
<comment type="catalytic activity">
    <reaction evidence="8">
        <text>2-C-methyl-D-erythritol 4-phosphate + NADP(+) = 1-deoxy-D-xylulose 5-phosphate + NADPH + H(+)</text>
        <dbReference type="Rhea" id="RHEA:13717"/>
        <dbReference type="ChEBI" id="CHEBI:15378"/>
        <dbReference type="ChEBI" id="CHEBI:57783"/>
        <dbReference type="ChEBI" id="CHEBI:57792"/>
        <dbReference type="ChEBI" id="CHEBI:58262"/>
        <dbReference type="ChEBI" id="CHEBI:58349"/>
        <dbReference type="EC" id="1.1.1.267"/>
    </reaction>
    <physiologicalReaction direction="right-to-left" evidence="8">
        <dbReference type="Rhea" id="RHEA:13719"/>
    </physiologicalReaction>
</comment>
<accession>A0A4R1Q2S5</accession>
<evidence type="ECO:0000259" key="10">
    <source>
        <dbReference type="Pfam" id="PF02670"/>
    </source>
</evidence>
<dbReference type="RefSeq" id="WP_132074512.1">
    <property type="nucleotide sequence ID" value="NZ_DAIMLW010000124.1"/>
</dbReference>
<evidence type="ECO:0000256" key="4">
    <source>
        <dbReference type="ARBA" id="ARBA00022857"/>
    </source>
</evidence>
<name>A0A4R1Q2S5_9FIRM</name>
<evidence type="ECO:0000256" key="7">
    <source>
        <dbReference type="ARBA" id="ARBA00023229"/>
    </source>
</evidence>
<dbReference type="GO" id="GO:0030145">
    <property type="term" value="F:manganese ion binding"/>
    <property type="evidence" value="ECO:0007669"/>
    <property type="project" value="TreeGrafter"/>
</dbReference>
<dbReference type="Gene3D" id="1.10.1740.10">
    <property type="match status" value="1"/>
</dbReference>
<evidence type="ECO:0000256" key="9">
    <source>
        <dbReference type="HAMAP-Rule" id="MF_00183"/>
    </source>
</evidence>
<dbReference type="Gene3D" id="3.40.50.720">
    <property type="entry name" value="NAD(P)-binding Rossmann-like Domain"/>
    <property type="match status" value="1"/>
</dbReference>
<feature type="binding site" evidence="9">
    <location>
        <position position="123"/>
    </location>
    <ligand>
        <name>NADPH</name>
        <dbReference type="ChEBI" id="CHEBI:57783"/>
    </ligand>
</feature>
<keyword evidence="3 9" id="KW-0479">Metal-binding</keyword>
<feature type="binding site" evidence="9">
    <location>
        <position position="13"/>
    </location>
    <ligand>
        <name>NADPH</name>
        <dbReference type="ChEBI" id="CHEBI:57783"/>
    </ligand>
</feature>
<dbReference type="Pfam" id="PF13288">
    <property type="entry name" value="DXPR_C"/>
    <property type="match status" value="1"/>
</dbReference>
<comment type="pathway">
    <text evidence="1 9">Isoprenoid biosynthesis; isopentenyl diphosphate biosynthesis via DXP pathway; isopentenyl diphosphate from 1-deoxy-D-xylulose 5-phosphate: step 1/6.</text>
</comment>
<keyword evidence="7 9" id="KW-0414">Isoprene biosynthesis</keyword>
<feature type="binding site" evidence="9">
    <location>
        <position position="149"/>
    </location>
    <ligand>
        <name>1-deoxy-D-xylulose 5-phosphate</name>
        <dbReference type="ChEBI" id="CHEBI:57792"/>
    </ligand>
</feature>
<dbReference type="EMBL" id="SLUI01000001">
    <property type="protein sequence ID" value="TCL40117.1"/>
    <property type="molecule type" value="Genomic_DNA"/>
</dbReference>
<keyword evidence="4 9" id="KW-0521">NADP</keyword>
<dbReference type="SUPFAM" id="SSF51735">
    <property type="entry name" value="NAD(P)-binding Rossmann-fold domains"/>
    <property type="match status" value="1"/>
</dbReference>
<dbReference type="UniPathway" id="UPA00056">
    <property type="reaction ID" value="UER00092"/>
</dbReference>
<evidence type="ECO:0000256" key="1">
    <source>
        <dbReference type="ARBA" id="ARBA00005094"/>
    </source>
</evidence>
<evidence type="ECO:0000256" key="3">
    <source>
        <dbReference type="ARBA" id="ARBA00022723"/>
    </source>
</evidence>
<evidence type="ECO:0000256" key="2">
    <source>
        <dbReference type="ARBA" id="ARBA00006825"/>
    </source>
</evidence>
<dbReference type="EC" id="1.1.1.267" evidence="9"/>
<keyword evidence="13" id="KW-0413">Isomerase</keyword>
<feature type="domain" description="1-deoxy-D-xylulose 5-phosphate reductoisomerase N-terminal" evidence="10">
    <location>
        <begin position="4"/>
        <end position="129"/>
    </location>
</feature>
<sequence length="389" mass="42226">MHHIAILGSTGSIGTQALEVIAYHPELYQVTALAAHHNDHLLEAQIEKFNPQIAVLIDDKAAARLKSRYRGATRILAGEEGLLEAATLSASNTVLTAMVGAAGIKPTIAAIEAGKNIALANKETLVAAGEIVTRLAKKKGIQLLPVDSEHSALMQCLHGESAKTVKRLLITASGGPFRGYTTEQLATITVEQCLRHPNWSMGKKITVDSATLVNKGLEVIEAKWLFGIEYDNIDVVVHPQSIVHSMVEFVDGSTIAQLGKPDMRLPIQYAFTYPERLSSPAPVMNWTQLTSLEFMAPDTKTFRGLELAYHVGRCGGTLPCVFNAANEIAVNAFLAGELPFLEIVTVIENTVSRHQNVIAPSLPAIFAADLWAREYAQELVLGMKEKIHR</sequence>
<evidence type="ECO:0000259" key="11">
    <source>
        <dbReference type="Pfam" id="PF08436"/>
    </source>
</evidence>
<feature type="binding site" evidence="9">
    <location>
        <position position="149"/>
    </location>
    <ligand>
        <name>Mn(2+)</name>
        <dbReference type="ChEBI" id="CHEBI:29035"/>
    </ligand>
</feature>
<feature type="binding site" evidence="9">
    <location>
        <position position="202"/>
    </location>
    <ligand>
        <name>NADPH</name>
        <dbReference type="ChEBI" id="CHEBI:57783"/>
    </ligand>
</feature>
<dbReference type="InterPro" id="IPR036291">
    <property type="entry name" value="NAD(P)-bd_dom_sf"/>
</dbReference>
<comment type="similarity">
    <text evidence="2 9">Belongs to the DXR family.</text>
</comment>
<dbReference type="OrthoDB" id="9806546at2"/>
<dbReference type="NCBIfam" id="TIGR00243">
    <property type="entry name" value="Dxr"/>
    <property type="match status" value="1"/>
</dbReference>
<dbReference type="PANTHER" id="PTHR30525">
    <property type="entry name" value="1-DEOXY-D-XYLULOSE 5-PHOSPHATE REDUCTOISOMERASE"/>
    <property type="match status" value="1"/>
</dbReference>
<dbReference type="GO" id="GO:0030604">
    <property type="term" value="F:1-deoxy-D-xylulose-5-phosphate reductoisomerase activity"/>
    <property type="evidence" value="ECO:0007669"/>
    <property type="project" value="UniProtKB-UniRule"/>
</dbReference>
<dbReference type="HAMAP" id="MF_00183">
    <property type="entry name" value="DXP_reductoisom"/>
    <property type="match status" value="1"/>
</dbReference>
<keyword evidence="5 9" id="KW-0560">Oxidoreductase</keyword>
<dbReference type="GO" id="GO:0051484">
    <property type="term" value="P:isopentenyl diphosphate biosynthetic process, methylerythritol 4-phosphate pathway involved in terpenoid biosynthetic process"/>
    <property type="evidence" value="ECO:0007669"/>
    <property type="project" value="UniProtKB-ARBA"/>
</dbReference>
<dbReference type="NCBIfam" id="NF009114">
    <property type="entry name" value="PRK12464.1"/>
    <property type="match status" value="1"/>
</dbReference>
<feature type="binding site" evidence="9">
    <location>
        <position position="10"/>
    </location>
    <ligand>
        <name>NADPH</name>
        <dbReference type="ChEBI" id="CHEBI:57783"/>
    </ligand>
</feature>
<feature type="binding site" evidence="9">
    <location>
        <position position="218"/>
    </location>
    <ligand>
        <name>1-deoxy-D-xylulose 5-phosphate</name>
        <dbReference type="ChEBI" id="CHEBI:57792"/>
    </ligand>
</feature>
<dbReference type="Proteomes" id="UP000295063">
    <property type="component" value="Unassembled WGS sequence"/>
</dbReference>
<dbReference type="FunFam" id="3.40.50.720:FF:000045">
    <property type="entry name" value="1-deoxy-D-xylulose 5-phosphate reductoisomerase"/>
    <property type="match status" value="1"/>
</dbReference>
<feature type="binding site" evidence="9">
    <location>
        <position position="12"/>
    </location>
    <ligand>
        <name>NADPH</name>
        <dbReference type="ChEBI" id="CHEBI:57783"/>
    </ligand>
</feature>